<dbReference type="InterPro" id="IPR014014">
    <property type="entry name" value="RNA_helicase_DEAD_Q_motif"/>
</dbReference>
<evidence type="ECO:0000256" key="5">
    <source>
        <dbReference type="ARBA" id="ARBA00022884"/>
    </source>
</evidence>
<dbReference type="EMBL" id="JBBPBM010000097">
    <property type="protein sequence ID" value="KAK8508862.1"/>
    <property type="molecule type" value="Genomic_DNA"/>
</dbReference>
<gene>
    <name evidence="8" type="ORF">V6N12_034964</name>
</gene>
<dbReference type="InterPro" id="IPR011545">
    <property type="entry name" value="DEAD/DEAH_box_helicase_dom"/>
</dbReference>
<evidence type="ECO:0000256" key="2">
    <source>
        <dbReference type="ARBA" id="ARBA00022801"/>
    </source>
</evidence>
<evidence type="ECO:0000256" key="6">
    <source>
        <dbReference type="PROSITE-ProRule" id="PRU00552"/>
    </source>
</evidence>
<protein>
    <recommendedName>
        <fullName evidence="7">DEAD-box RNA helicase Q domain-containing protein</fullName>
    </recommendedName>
</protein>
<dbReference type="Proteomes" id="UP001472677">
    <property type="component" value="Unassembled WGS sequence"/>
</dbReference>
<dbReference type="SUPFAM" id="SSF52540">
    <property type="entry name" value="P-loop containing nucleoside triphosphate hydrolases"/>
    <property type="match status" value="1"/>
</dbReference>
<evidence type="ECO:0000259" key="7">
    <source>
        <dbReference type="PROSITE" id="PS51195"/>
    </source>
</evidence>
<feature type="short sequence motif" description="Q motif" evidence="6">
    <location>
        <begin position="76"/>
        <end position="104"/>
    </location>
</feature>
<dbReference type="InterPro" id="IPR027417">
    <property type="entry name" value="P-loop_NTPase"/>
</dbReference>
<sequence>MAIFSMLTRSNIYSPQPIQTSRGRGGSFGPRFIDDDDDELEVVDDTLEEANLTKNAKACDDIRVEASGVNIPPPVSSFSEMDLGDAINRNLKRCNFVNPTPIQRHAIPIAFAGRDLVACAPTGAGKTAAICFSIICRVSHEPFLGARGGGGRAVACPLALILAPTRESSSQANQMLDMGFEPHIRDTVELMEMSQTMLFTATFSEEIQRLASDFLSDYIFVSAGRVGSSTDLIVQRVELVNETDKRNRLLDLLRSQRSNGTPNTCFNSSVRGDKKRGGRAGMLAVKEWISNNCNARWQSTDG</sequence>
<dbReference type="PROSITE" id="PS51195">
    <property type="entry name" value="Q_MOTIF"/>
    <property type="match status" value="1"/>
</dbReference>
<name>A0ABR2BNY7_9ROSI</name>
<keyword evidence="9" id="KW-1185">Reference proteome</keyword>
<keyword evidence="4" id="KW-0067">ATP-binding</keyword>
<evidence type="ECO:0000313" key="9">
    <source>
        <dbReference type="Proteomes" id="UP001472677"/>
    </source>
</evidence>
<proteinExistence type="predicted"/>
<evidence type="ECO:0000313" key="8">
    <source>
        <dbReference type="EMBL" id="KAK8508862.1"/>
    </source>
</evidence>
<keyword evidence="2" id="KW-0378">Hydrolase</keyword>
<evidence type="ECO:0000256" key="3">
    <source>
        <dbReference type="ARBA" id="ARBA00022806"/>
    </source>
</evidence>
<dbReference type="InterPro" id="IPR014001">
    <property type="entry name" value="Helicase_ATP-bd"/>
</dbReference>
<keyword evidence="3" id="KW-0347">Helicase</keyword>
<reference evidence="8 9" key="1">
    <citation type="journal article" date="2024" name="G3 (Bethesda)">
        <title>Genome assembly of Hibiscus sabdariffa L. provides insights into metabolisms of medicinal natural products.</title>
        <authorList>
            <person name="Kim T."/>
        </authorList>
    </citation>
    <scope>NUCLEOTIDE SEQUENCE [LARGE SCALE GENOMIC DNA]</scope>
    <source>
        <strain evidence="8">TK-2024</strain>
        <tissue evidence="8">Old leaves</tissue>
    </source>
</reference>
<accession>A0ABR2BNY7</accession>
<dbReference type="SMART" id="SM00487">
    <property type="entry name" value="DEXDc"/>
    <property type="match status" value="1"/>
</dbReference>
<dbReference type="Pfam" id="PF00270">
    <property type="entry name" value="DEAD"/>
    <property type="match status" value="1"/>
</dbReference>
<comment type="caution">
    <text evidence="8">The sequence shown here is derived from an EMBL/GenBank/DDBJ whole genome shotgun (WGS) entry which is preliminary data.</text>
</comment>
<evidence type="ECO:0000256" key="4">
    <source>
        <dbReference type="ARBA" id="ARBA00022840"/>
    </source>
</evidence>
<dbReference type="PANTHER" id="PTHR47958">
    <property type="entry name" value="ATP-DEPENDENT RNA HELICASE DBP3"/>
    <property type="match status" value="1"/>
</dbReference>
<dbReference type="Gene3D" id="3.40.50.300">
    <property type="entry name" value="P-loop containing nucleotide triphosphate hydrolases"/>
    <property type="match status" value="2"/>
</dbReference>
<keyword evidence="1" id="KW-0547">Nucleotide-binding</keyword>
<keyword evidence="5" id="KW-0694">RNA-binding</keyword>
<evidence type="ECO:0000256" key="1">
    <source>
        <dbReference type="ARBA" id="ARBA00022741"/>
    </source>
</evidence>
<feature type="domain" description="DEAD-box RNA helicase Q" evidence="7">
    <location>
        <begin position="76"/>
        <end position="104"/>
    </location>
</feature>
<organism evidence="8 9">
    <name type="scientific">Hibiscus sabdariffa</name>
    <name type="common">roselle</name>
    <dbReference type="NCBI Taxonomy" id="183260"/>
    <lineage>
        <taxon>Eukaryota</taxon>
        <taxon>Viridiplantae</taxon>
        <taxon>Streptophyta</taxon>
        <taxon>Embryophyta</taxon>
        <taxon>Tracheophyta</taxon>
        <taxon>Spermatophyta</taxon>
        <taxon>Magnoliopsida</taxon>
        <taxon>eudicotyledons</taxon>
        <taxon>Gunneridae</taxon>
        <taxon>Pentapetalae</taxon>
        <taxon>rosids</taxon>
        <taxon>malvids</taxon>
        <taxon>Malvales</taxon>
        <taxon>Malvaceae</taxon>
        <taxon>Malvoideae</taxon>
        <taxon>Hibiscus</taxon>
    </lineage>
</organism>